<dbReference type="AlphaFoldDB" id="A0A0M3J8U0"/>
<evidence type="ECO:0000313" key="1">
    <source>
        <dbReference type="EMBL" id="VDK22449.1"/>
    </source>
</evidence>
<reference evidence="1 2" key="2">
    <citation type="submission" date="2018-11" db="EMBL/GenBank/DDBJ databases">
        <authorList>
            <consortium name="Pathogen Informatics"/>
        </authorList>
    </citation>
    <scope>NUCLEOTIDE SEQUENCE [LARGE SCALE GENOMIC DNA]</scope>
</reference>
<gene>
    <name evidence="1" type="ORF">ASIM_LOCUS3824</name>
</gene>
<name>A0A0M3J8U0_ANISI</name>
<dbReference type="EMBL" id="UYRR01006231">
    <property type="protein sequence ID" value="VDK22449.1"/>
    <property type="molecule type" value="Genomic_DNA"/>
</dbReference>
<evidence type="ECO:0000313" key="2">
    <source>
        <dbReference type="Proteomes" id="UP000267096"/>
    </source>
</evidence>
<keyword evidence="2" id="KW-1185">Reference proteome</keyword>
<proteinExistence type="predicted"/>
<reference evidence="3" key="1">
    <citation type="submission" date="2017-02" db="UniProtKB">
        <authorList>
            <consortium name="WormBaseParasite"/>
        </authorList>
    </citation>
    <scope>IDENTIFICATION</scope>
</reference>
<sequence>MRGRKSQVVAEIAEILGNLFAAPAPNSVFDCVPIPTVAIADSYNHKVVNVVRSTNLHRICSHLNERFIALLHHSIP</sequence>
<organism evidence="3">
    <name type="scientific">Anisakis simplex</name>
    <name type="common">Herring worm</name>
    <dbReference type="NCBI Taxonomy" id="6269"/>
    <lineage>
        <taxon>Eukaryota</taxon>
        <taxon>Metazoa</taxon>
        <taxon>Ecdysozoa</taxon>
        <taxon>Nematoda</taxon>
        <taxon>Chromadorea</taxon>
        <taxon>Rhabditida</taxon>
        <taxon>Spirurina</taxon>
        <taxon>Ascaridomorpha</taxon>
        <taxon>Ascaridoidea</taxon>
        <taxon>Anisakidae</taxon>
        <taxon>Anisakis</taxon>
        <taxon>Anisakis simplex complex</taxon>
    </lineage>
</organism>
<dbReference type="WBParaSite" id="ASIM_0000399901-mRNA-1">
    <property type="protein sequence ID" value="ASIM_0000399901-mRNA-1"/>
    <property type="gene ID" value="ASIM_0000399901"/>
</dbReference>
<dbReference type="Proteomes" id="UP000267096">
    <property type="component" value="Unassembled WGS sequence"/>
</dbReference>
<protein>
    <submittedName>
        <fullName evidence="1 3">Uncharacterized protein</fullName>
    </submittedName>
</protein>
<accession>A0A0M3J8U0</accession>
<evidence type="ECO:0000313" key="3">
    <source>
        <dbReference type="WBParaSite" id="ASIM_0000399901-mRNA-1"/>
    </source>
</evidence>